<comment type="caution">
    <text evidence="2">The sequence shown here is derived from an EMBL/GenBank/DDBJ whole genome shotgun (WGS) entry which is preliminary data.</text>
</comment>
<proteinExistence type="predicted"/>
<dbReference type="EMBL" id="LATX01002209">
    <property type="protein sequence ID" value="KTB32620.1"/>
    <property type="molecule type" value="Genomic_DNA"/>
</dbReference>
<dbReference type="AlphaFoldDB" id="A0A0W0F8L1"/>
<evidence type="ECO:0000313" key="3">
    <source>
        <dbReference type="Proteomes" id="UP000054988"/>
    </source>
</evidence>
<gene>
    <name evidence="2" type="ORF">WG66_14774</name>
</gene>
<reference evidence="2 3" key="1">
    <citation type="submission" date="2015-12" db="EMBL/GenBank/DDBJ databases">
        <title>Draft genome sequence of Moniliophthora roreri, the causal agent of frosty pod rot of cacao.</title>
        <authorList>
            <person name="Aime M.C."/>
            <person name="Diaz-Valderrama J.R."/>
            <person name="Kijpornyongpan T."/>
            <person name="Phillips-Mora W."/>
        </authorList>
    </citation>
    <scope>NUCLEOTIDE SEQUENCE [LARGE SCALE GENOMIC DNA]</scope>
    <source>
        <strain evidence="2 3">MCA 2952</strain>
    </source>
</reference>
<protein>
    <submittedName>
        <fullName evidence="2">Uncharacterized protein</fullName>
    </submittedName>
</protein>
<accession>A0A0W0F8L1</accession>
<evidence type="ECO:0000313" key="2">
    <source>
        <dbReference type="EMBL" id="KTB32620.1"/>
    </source>
</evidence>
<feature type="region of interest" description="Disordered" evidence="1">
    <location>
        <begin position="204"/>
        <end position="227"/>
    </location>
</feature>
<dbReference type="Proteomes" id="UP000054988">
    <property type="component" value="Unassembled WGS sequence"/>
</dbReference>
<organism evidence="2 3">
    <name type="scientific">Moniliophthora roreri</name>
    <name type="common">Frosty pod rot fungus</name>
    <name type="synonym">Monilia roreri</name>
    <dbReference type="NCBI Taxonomy" id="221103"/>
    <lineage>
        <taxon>Eukaryota</taxon>
        <taxon>Fungi</taxon>
        <taxon>Dikarya</taxon>
        <taxon>Basidiomycota</taxon>
        <taxon>Agaricomycotina</taxon>
        <taxon>Agaricomycetes</taxon>
        <taxon>Agaricomycetidae</taxon>
        <taxon>Agaricales</taxon>
        <taxon>Marasmiineae</taxon>
        <taxon>Marasmiaceae</taxon>
        <taxon>Moniliophthora</taxon>
    </lineage>
</organism>
<sequence length="227" mass="25288">MTTQVLTVNPTRTLPHTSTIRIPFVKSTPSSAVQQETLLPLREGIYRIQTTHDDDVSGEKLYLSAQGGYVKAKPQHDSDNTSLWKVTRSRTLTSGIKYTVENVGTKEKIGVSNSRLLLITIKEADLHPYAPPFEVSFTQSGSGYQISTTLPSDYNSKDEFYLHLGIWQLEPWGKPVLPAPVHLSTKVFPEADCVWGLDFVSPLPTPTQERKESLKSVSSLESVEEDE</sequence>
<name>A0A0W0F8L1_MONRR</name>
<evidence type="ECO:0000256" key="1">
    <source>
        <dbReference type="SAM" id="MobiDB-lite"/>
    </source>
</evidence>